<organism evidence="2 3">
    <name type="scientific">Deinandra increscens subsp. villosa</name>
    <dbReference type="NCBI Taxonomy" id="3103831"/>
    <lineage>
        <taxon>Eukaryota</taxon>
        <taxon>Viridiplantae</taxon>
        <taxon>Streptophyta</taxon>
        <taxon>Embryophyta</taxon>
        <taxon>Tracheophyta</taxon>
        <taxon>Spermatophyta</taxon>
        <taxon>Magnoliopsida</taxon>
        <taxon>eudicotyledons</taxon>
        <taxon>Gunneridae</taxon>
        <taxon>Pentapetalae</taxon>
        <taxon>asterids</taxon>
        <taxon>campanulids</taxon>
        <taxon>Asterales</taxon>
        <taxon>Asteraceae</taxon>
        <taxon>Asteroideae</taxon>
        <taxon>Heliantheae alliance</taxon>
        <taxon>Madieae</taxon>
        <taxon>Madiinae</taxon>
        <taxon>Deinandra</taxon>
    </lineage>
</organism>
<evidence type="ECO:0000313" key="2">
    <source>
        <dbReference type="EMBL" id="KAK9063125.1"/>
    </source>
</evidence>
<keyword evidence="3" id="KW-1185">Reference proteome</keyword>
<dbReference type="AlphaFoldDB" id="A0AAP0CZ24"/>
<evidence type="ECO:0000313" key="3">
    <source>
        <dbReference type="Proteomes" id="UP001408789"/>
    </source>
</evidence>
<feature type="compositionally biased region" description="Polar residues" evidence="1">
    <location>
        <begin position="23"/>
        <end position="34"/>
    </location>
</feature>
<comment type="caution">
    <text evidence="2">The sequence shown here is derived from an EMBL/GenBank/DDBJ whole genome shotgun (WGS) entry which is preliminary data.</text>
</comment>
<dbReference type="Proteomes" id="UP001408789">
    <property type="component" value="Unassembled WGS sequence"/>
</dbReference>
<feature type="region of interest" description="Disordered" evidence="1">
    <location>
        <begin position="20"/>
        <end position="66"/>
    </location>
</feature>
<protein>
    <submittedName>
        <fullName evidence="2">Uncharacterized protein</fullName>
    </submittedName>
</protein>
<dbReference type="EMBL" id="JBCNJP010000018">
    <property type="protein sequence ID" value="KAK9063125.1"/>
    <property type="molecule type" value="Genomic_DNA"/>
</dbReference>
<evidence type="ECO:0000256" key="1">
    <source>
        <dbReference type="SAM" id="MobiDB-lite"/>
    </source>
</evidence>
<reference evidence="2 3" key="1">
    <citation type="submission" date="2024-04" db="EMBL/GenBank/DDBJ databases">
        <title>The reference genome of an endangered Asteraceae, Deinandra increscens subsp. villosa, native to the Central Coast of California.</title>
        <authorList>
            <person name="Guilliams M."/>
            <person name="Hasenstab-Lehman K."/>
            <person name="Meyer R."/>
            <person name="Mcevoy S."/>
        </authorList>
    </citation>
    <scope>NUCLEOTIDE SEQUENCE [LARGE SCALE GENOMIC DNA]</scope>
    <source>
        <tissue evidence="2">Leaf</tissue>
    </source>
</reference>
<proteinExistence type="predicted"/>
<name>A0AAP0CZ24_9ASTR</name>
<dbReference type="PANTHER" id="PTHR33641:SF16">
    <property type="entry name" value="AVR9_CF-9 RAPIDLY ELICITED PROTEIN"/>
    <property type="match status" value="1"/>
</dbReference>
<dbReference type="PANTHER" id="PTHR33641">
    <property type="entry name" value="OS06G0133500 PROTEIN"/>
    <property type="match status" value="1"/>
</dbReference>
<sequence>MLMSIFSSIDAFCAESMRRKLPITTSKHSSPTETPKTEEDHRSNQLPSSSSSVKKPPEREIGPRFAPEFDGVNCFETIVPY</sequence>
<accession>A0AAP0CZ24</accession>
<gene>
    <name evidence="2" type="ORF">SSX86_016995</name>
</gene>